<evidence type="ECO:0000256" key="1">
    <source>
        <dbReference type="ARBA" id="ARBA00022723"/>
    </source>
</evidence>
<feature type="compositionally biased region" description="Low complexity" evidence="5">
    <location>
        <begin position="109"/>
        <end position="118"/>
    </location>
</feature>
<evidence type="ECO:0000256" key="2">
    <source>
        <dbReference type="ARBA" id="ARBA00022771"/>
    </source>
</evidence>
<feature type="compositionally biased region" description="Low complexity" evidence="5">
    <location>
        <begin position="83"/>
        <end position="102"/>
    </location>
</feature>
<keyword evidence="1" id="KW-0479">Metal-binding</keyword>
<comment type="caution">
    <text evidence="7">The sequence shown here is derived from an EMBL/GenBank/DDBJ whole genome shotgun (WGS) entry which is preliminary data.</text>
</comment>
<protein>
    <recommendedName>
        <fullName evidence="6">RING-type domain-containing protein</fullName>
    </recommendedName>
</protein>
<evidence type="ECO:0000256" key="3">
    <source>
        <dbReference type="ARBA" id="ARBA00022833"/>
    </source>
</evidence>
<dbReference type="InterPro" id="IPR017907">
    <property type="entry name" value="Znf_RING_CS"/>
</dbReference>
<evidence type="ECO:0000256" key="5">
    <source>
        <dbReference type="SAM" id="MobiDB-lite"/>
    </source>
</evidence>
<dbReference type="Proteomes" id="UP001215280">
    <property type="component" value="Unassembled WGS sequence"/>
</dbReference>
<dbReference type="GO" id="GO:0008270">
    <property type="term" value="F:zinc ion binding"/>
    <property type="evidence" value="ECO:0007669"/>
    <property type="project" value="UniProtKB-KW"/>
</dbReference>
<dbReference type="SUPFAM" id="SSF57850">
    <property type="entry name" value="RING/U-box"/>
    <property type="match status" value="1"/>
</dbReference>
<feature type="region of interest" description="Disordered" evidence="5">
    <location>
        <begin position="218"/>
        <end position="261"/>
    </location>
</feature>
<dbReference type="Gene3D" id="3.30.40.10">
    <property type="entry name" value="Zinc/RING finger domain, C3HC4 (zinc finger)"/>
    <property type="match status" value="1"/>
</dbReference>
<keyword evidence="3" id="KW-0862">Zinc</keyword>
<evidence type="ECO:0000313" key="8">
    <source>
        <dbReference type="Proteomes" id="UP001215280"/>
    </source>
</evidence>
<evidence type="ECO:0000313" key="7">
    <source>
        <dbReference type="EMBL" id="KAJ7725429.1"/>
    </source>
</evidence>
<proteinExistence type="predicted"/>
<dbReference type="EMBL" id="JARJLG010000228">
    <property type="protein sequence ID" value="KAJ7725429.1"/>
    <property type="molecule type" value="Genomic_DNA"/>
</dbReference>
<dbReference type="PROSITE" id="PS50089">
    <property type="entry name" value="ZF_RING_2"/>
    <property type="match status" value="1"/>
</dbReference>
<feature type="domain" description="RING-type" evidence="6">
    <location>
        <begin position="4"/>
        <end position="48"/>
    </location>
</feature>
<sequence length="292" mass="31638">MPACSICYERFTAPVSLPCGHVFCRECLRLTVDSIKSCNVQHWCPTCRVPYSVVTLDPALIPPYLRPHILPAIRPIFIDDSPTASSPSTSASPSTSVSTSESTPPPAPLSKAAPAPEAASPPPPSDLGRAIAELTAMRMSCGTWRRRAEVHAAANAGLLGFARAAKDAAVRLRVERDAARTRCELLKRKLAEATSPSDSGFESEPERHARGLPAFLRHQHQHQQHAARKDDAAEPSCFGPPLKRRRSSLCTSDEEAHEPGEKISVQEIHEGTLAGLPVSDVRSLRTHMLLSQ</sequence>
<name>A0AAD7HQY2_9AGAR</name>
<dbReference type="InterPro" id="IPR027370">
    <property type="entry name" value="Znf-RING_euk"/>
</dbReference>
<gene>
    <name evidence="7" type="ORF">DFH07DRAFT_931523</name>
</gene>
<dbReference type="PROSITE" id="PS00518">
    <property type="entry name" value="ZF_RING_1"/>
    <property type="match status" value="1"/>
</dbReference>
<dbReference type="InterPro" id="IPR013083">
    <property type="entry name" value="Znf_RING/FYVE/PHD"/>
</dbReference>
<accession>A0AAD7HQY2</accession>
<dbReference type="Pfam" id="PF13445">
    <property type="entry name" value="zf-RING_UBOX"/>
    <property type="match status" value="1"/>
</dbReference>
<organism evidence="7 8">
    <name type="scientific">Mycena maculata</name>
    <dbReference type="NCBI Taxonomy" id="230809"/>
    <lineage>
        <taxon>Eukaryota</taxon>
        <taxon>Fungi</taxon>
        <taxon>Dikarya</taxon>
        <taxon>Basidiomycota</taxon>
        <taxon>Agaricomycotina</taxon>
        <taxon>Agaricomycetes</taxon>
        <taxon>Agaricomycetidae</taxon>
        <taxon>Agaricales</taxon>
        <taxon>Marasmiineae</taxon>
        <taxon>Mycenaceae</taxon>
        <taxon>Mycena</taxon>
    </lineage>
</organism>
<dbReference type="InterPro" id="IPR001841">
    <property type="entry name" value="Znf_RING"/>
</dbReference>
<evidence type="ECO:0000259" key="6">
    <source>
        <dbReference type="PROSITE" id="PS50089"/>
    </source>
</evidence>
<feature type="region of interest" description="Disordered" evidence="5">
    <location>
        <begin position="83"/>
        <end position="128"/>
    </location>
</feature>
<keyword evidence="8" id="KW-1185">Reference proteome</keyword>
<dbReference type="SMART" id="SM00184">
    <property type="entry name" value="RING"/>
    <property type="match status" value="1"/>
</dbReference>
<evidence type="ECO:0000256" key="4">
    <source>
        <dbReference type="PROSITE-ProRule" id="PRU00175"/>
    </source>
</evidence>
<keyword evidence="2 4" id="KW-0863">Zinc-finger</keyword>
<reference evidence="7" key="1">
    <citation type="submission" date="2023-03" db="EMBL/GenBank/DDBJ databases">
        <title>Massive genome expansion in bonnet fungi (Mycena s.s.) driven by repeated elements and novel gene families across ecological guilds.</title>
        <authorList>
            <consortium name="Lawrence Berkeley National Laboratory"/>
            <person name="Harder C.B."/>
            <person name="Miyauchi S."/>
            <person name="Viragh M."/>
            <person name="Kuo A."/>
            <person name="Thoen E."/>
            <person name="Andreopoulos B."/>
            <person name="Lu D."/>
            <person name="Skrede I."/>
            <person name="Drula E."/>
            <person name="Henrissat B."/>
            <person name="Morin E."/>
            <person name="Kohler A."/>
            <person name="Barry K."/>
            <person name="LaButti K."/>
            <person name="Morin E."/>
            <person name="Salamov A."/>
            <person name="Lipzen A."/>
            <person name="Mereny Z."/>
            <person name="Hegedus B."/>
            <person name="Baldrian P."/>
            <person name="Stursova M."/>
            <person name="Weitz H."/>
            <person name="Taylor A."/>
            <person name="Grigoriev I.V."/>
            <person name="Nagy L.G."/>
            <person name="Martin F."/>
            <person name="Kauserud H."/>
        </authorList>
    </citation>
    <scope>NUCLEOTIDE SEQUENCE</scope>
    <source>
        <strain evidence="7">CBHHK188m</strain>
    </source>
</reference>
<dbReference type="AlphaFoldDB" id="A0AAD7HQY2"/>